<reference evidence="1" key="1">
    <citation type="journal article" date="2014" name="Int. J. Syst. Evol. Microbiol.">
        <title>Complete genome sequence of Corynebacterium casei LMG S-19264T (=DSM 44701T), isolated from a smear-ripened cheese.</title>
        <authorList>
            <consortium name="US DOE Joint Genome Institute (JGI-PGF)"/>
            <person name="Walter F."/>
            <person name="Albersmeier A."/>
            <person name="Kalinowski J."/>
            <person name="Ruckert C."/>
        </authorList>
    </citation>
    <scope>NUCLEOTIDE SEQUENCE</scope>
    <source>
        <strain evidence="1">VKM Ac-1447</strain>
    </source>
</reference>
<name>A0A9W6M2M5_9MICO</name>
<sequence length="184" mass="19842">MTAALRSGPMTVLGDVAVVFDDGSRIRWARTGGNQWTLAEHWPNAEEVAAVERHRERGGCLLVVSDGRPITADAFVSEVPSGATSSEGSDVVELRVDHFDWLPELVCARGTAFLREQAERWDALPALLRPAVVLDTAIDEPLAPGQVTFALLAPGISRSRIERELVDYLAFVRAGGATTGRHSA</sequence>
<dbReference type="EMBL" id="BSEO01000005">
    <property type="protein sequence ID" value="GLJ79678.1"/>
    <property type="molecule type" value="Genomic_DNA"/>
</dbReference>
<organism evidence="1 2">
    <name type="scientific">Microbacterium imperiale</name>
    <dbReference type="NCBI Taxonomy" id="33884"/>
    <lineage>
        <taxon>Bacteria</taxon>
        <taxon>Bacillati</taxon>
        <taxon>Actinomycetota</taxon>
        <taxon>Actinomycetes</taxon>
        <taxon>Micrococcales</taxon>
        <taxon>Microbacteriaceae</taxon>
        <taxon>Microbacterium</taxon>
    </lineage>
</organism>
<evidence type="ECO:0000313" key="1">
    <source>
        <dbReference type="EMBL" id="GLJ79678.1"/>
    </source>
</evidence>
<protein>
    <submittedName>
        <fullName evidence="1">Uncharacterized protein</fullName>
    </submittedName>
</protein>
<dbReference type="Proteomes" id="UP001142317">
    <property type="component" value="Unassembled WGS sequence"/>
</dbReference>
<accession>A0A9W6M2M5</accession>
<gene>
    <name evidence="1" type="ORF">GCM10017586_13600</name>
</gene>
<dbReference type="RefSeq" id="WP_210007553.1">
    <property type="nucleotide sequence ID" value="NZ_BSEO01000005.1"/>
</dbReference>
<proteinExistence type="predicted"/>
<evidence type="ECO:0000313" key="2">
    <source>
        <dbReference type="Proteomes" id="UP001142317"/>
    </source>
</evidence>
<comment type="caution">
    <text evidence="1">The sequence shown here is derived from an EMBL/GenBank/DDBJ whole genome shotgun (WGS) entry which is preliminary data.</text>
</comment>
<reference evidence="1" key="2">
    <citation type="submission" date="2023-01" db="EMBL/GenBank/DDBJ databases">
        <authorList>
            <person name="Sun Q."/>
            <person name="Evtushenko L."/>
        </authorList>
    </citation>
    <scope>NUCLEOTIDE SEQUENCE</scope>
    <source>
        <strain evidence="1">VKM Ac-1447</strain>
    </source>
</reference>
<dbReference type="AlphaFoldDB" id="A0A9W6M2M5"/>
<keyword evidence="2" id="KW-1185">Reference proteome</keyword>